<dbReference type="InterPro" id="IPR013216">
    <property type="entry name" value="Methyltransf_11"/>
</dbReference>
<keyword evidence="2" id="KW-0489">Methyltransferase</keyword>
<name>A0A930BSI7_9RHOO</name>
<evidence type="ECO:0000313" key="2">
    <source>
        <dbReference type="EMBL" id="MBF1163947.1"/>
    </source>
</evidence>
<reference evidence="2" key="1">
    <citation type="submission" date="2020-04" db="EMBL/GenBank/DDBJ databases">
        <title>Deep metagenomics examines the oral microbiome during advanced dental caries in children, revealing novel taxa and co-occurrences with host molecules.</title>
        <authorList>
            <person name="Baker J.L."/>
            <person name="Morton J.T."/>
            <person name="Dinis M."/>
            <person name="Alvarez R."/>
            <person name="Tran N.C."/>
            <person name="Knight R."/>
            <person name="Edlund A."/>
        </authorList>
    </citation>
    <scope>NUCLEOTIDE SEQUENCE</scope>
    <source>
        <strain evidence="2">JCVI_32_bin.24</strain>
    </source>
</reference>
<dbReference type="SUPFAM" id="SSF53335">
    <property type="entry name" value="S-adenosyl-L-methionine-dependent methyltransferases"/>
    <property type="match status" value="1"/>
</dbReference>
<comment type="caution">
    <text evidence="2">The sequence shown here is derived from an EMBL/GenBank/DDBJ whole genome shotgun (WGS) entry which is preliminary data.</text>
</comment>
<protein>
    <submittedName>
        <fullName evidence="2">Methyltransferase domain-containing protein</fullName>
    </submittedName>
</protein>
<dbReference type="GO" id="GO:0032259">
    <property type="term" value="P:methylation"/>
    <property type="evidence" value="ECO:0007669"/>
    <property type="project" value="UniProtKB-KW"/>
</dbReference>
<keyword evidence="2" id="KW-0808">Transferase</keyword>
<organism evidence="2 3">
    <name type="scientific">Dechloromonas agitata</name>
    <dbReference type="NCBI Taxonomy" id="73030"/>
    <lineage>
        <taxon>Bacteria</taxon>
        <taxon>Pseudomonadati</taxon>
        <taxon>Pseudomonadota</taxon>
        <taxon>Betaproteobacteria</taxon>
        <taxon>Rhodocyclales</taxon>
        <taxon>Azonexaceae</taxon>
        <taxon>Dechloromonas</taxon>
    </lineage>
</organism>
<dbReference type="Pfam" id="PF08241">
    <property type="entry name" value="Methyltransf_11"/>
    <property type="match status" value="1"/>
</dbReference>
<dbReference type="Proteomes" id="UP000718593">
    <property type="component" value="Unassembled WGS sequence"/>
</dbReference>
<evidence type="ECO:0000313" key="3">
    <source>
        <dbReference type="Proteomes" id="UP000718593"/>
    </source>
</evidence>
<dbReference type="EMBL" id="JABZMI010000026">
    <property type="protein sequence ID" value="MBF1163947.1"/>
    <property type="molecule type" value="Genomic_DNA"/>
</dbReference>
<feature type="domain" description="Methyltransferase type 11" evidence="1">
    <location>
        <begin position="66"/>
        <end position="116"/>
    </location>
</feature>
<dbReference type="Gene3D" id="3.40.50.150">
    <property type="entry name" value="Vaccinia Virus protein VP39"/>
    <property type="match status" value="1"/>
</dbReference>
<sequence length="238" mass="27195">MSIPGLDRWLASLPGRHVLAWEQGQVDDLVADVFGYHALQIGLPQADFLRANRIPLRQKAADLGSADLRCHYAALPIASNSTDLVVLPHVLEFSDEPHQILREVERILIPEGQVIVIGFNPLSLWGVKRRFDRSGEFPWNGSYLSLNRLKDWLKLLGFEVDRGCLGCYLPPLERLQWLQCRPTTLRASERWWNFSGGVYALRAIKRTHGMRLITPDWKKKPVRAKALRPITQKETHGH</sequence>
<accession>A0A930BSI7</accession>
<dbReference type="AlphaFoldDB" id="A0A930BSI7"/>
<dbReference type="InterPro" id="IPR029063">
    <property type="entry name" value="SAM-dependent_MTases_sf"/>
</dbReference>
<dbReference type="GO" id="GO:0008757">
    <property type="term" value="F:S-adenosylmethionine-dependent methyltransferase activity"/>
    <property type="evidence" value="ECO:0007669"/>
    <property type="project" value="InterPro"/>
</dbReference>
<evidence type="ECO:0000259" key="1">
    <source>
        <dbReference type="Pfam" id="PF08241"/>
    </source>
</evidence>
<gene>
    <name evidence="2" type="ORF">HXL68_02795</name>
</gene>
<proteinExistence type="predicted"/>